<dbReference type="NCBIfam" id="TIGR00305">
    <property type="entry name" value="putative toxin-antitoxin system toxin component, PIN family"/>
    <property type="match status" value="1"/>
</dbReference>
<comment type="caution">
    <text evidence="2">The sequence shown here is derived from an EMBL/GenBank/DDBJ whole genome shotgun (WGS) entry which is preliminary data.</text>
</comment>
<accession>A0A1F5J9R2</accession>
<name>A0A1F5J9R2_9BACT</name>
<dbReference type="SUPFAM" id="SSF88723">
    <property type="entry name" value="PIN domain-like"/>
    <property type="match status" value="1"/>
</dbReference>
<protein>
    <submittedName>
        <fullName evidence="2">Putative toxin-antitoxin system toxin component, PIN family</fullName>
    </submittedName>
</protein>
<dbReference type="Gene3D" id="3.40.50.1010">
    <property type="entry name" value="5'-nuclease"/>
    <property type="match status" value="1"/>
</dbReference>
<dbReference type="InterPro" id="IPR029060">
    <property type="entry name" value="PIN-like_dom_sf"/>
</dbReference>
<gene>
    <name evidence="2" type="ORF">A3C26_00640</name>
</gene>
<dbReference type="AlphaFoldDB" id="A0A1F5J9R2"/>
<dbReference type="EMBL" id="MFCX01000028">
    <property type="protein sequence ID" value="OGE25322.1"/>
    <property type="molecule type" value="Genomic_DNA"/>
</dbReference>
<evidence type="ECO:0000313" key="3">
    <source>
        <dbReference type="Proteomes" id="UP000177042"/>
    </source>
</evidence>
<sequence>MPKVSKLKVVIDTNLLISAIITAQTNPDKVIQIWKKDIFILLVSQQLMSELEDVISKKKFLNYHAVFKERGEELIASLKAAAEAVDPLPVKKLPIHSRDPKDDYLLATAFGGKADYLVTGDEDLLILSSNPGLETLKIVSAKQFLSLL</sequence>
<dbReference type="Pfam" id="PF13470">
    <property type="entry name" value="PIN_3"/>
    <property type="match status" value="1"/>
</dbReference>
<dbReference type="Proteomes" id="UP000177042">
    <property type="component" value="Unassembled WGS sequence"/>
</dbReference>
<dbReference type="PANTHER" id="PTHR34610">
    <property type="entry name" value="SSL7007 PROTEIN"/>
    <property type="match status" value="1"/>
</dbReference>
<evidence type="ECO:0000259" key="1">
    <source>
        <dbReference type="SMART" id="SM00670"/>
    </source>
</evidence>
<proteinExistence type="predicted"/>
<reference evidence="2 3" key="1">
    <citation type="journal article" date="2016" name="Nat. Commun.">
        <title>Thousands of microbial genomes shed light on interconnected biogeochemical processes in an aquifer system.</title>
        <authorList>
            <person name="Anantharaman K."/>
            <person name="Brown C.T."/>
            <person name="Hug L.A."/>
            <person name="Sharon I."/>
            <person name="Castelle C.J."/>
            <person name="Probst A.J."/>
            <person name="Thomas B.C."/>
            <person name="Singh A."/>
            <person name="Wilkins M.J."/>
            <person name="Karaoz U."/>
            <person name="Brodie E.L."/>
            <person name="Williams K.H."/>
            <person name="Hubbard S.S."/>
            <person name="Banfield J.F."/>
        </authorList>
    </citation>
    <scope>NUCLEOTIDE SEQUENCE [LARGE SCALE GENOMIC DNA]</scope>
</reference>
<feature type="domain" description="PIN" evidence="1">
    <location>
        <begin position="7"/>
        <end position="126"/>
    </location>
</feature>
<organism evidence="2 3">
    <name type="scientific">Candidatus Daviesbacteria bacterium RIFCSPHIGHO2_02_FULL_39_12</name>
    <dbReference type="NCBI Taxonomy" id="1797770"/>
    <lineage>
        <taxon>Bacteria</taxon>
        <taxon>Candidatus Daviesiibacteriota</taxon>
    </lineage>
</organism>
<evidence type="ECO:0000313" key="2">
    <source>
        <dbReference type="EMBL" id="OGE25322.1"/>
    </source>
</evidence>
<dbReference type="InterPro" id="IPR002850">
    <property type="entry name" value="PIN_toxin-like"/>
</dbReference>
<dbReference type="PANTHER" id="PTHR34610:SF4">
    <property type="entry name" value="SLL8027 PROTEIN"/>
    <property type="match status" value="1"/>
</dbReference>
<dbReference type="SMART" id="SM00670">
    <property type="entry name" value="PINc"/>
    <property type="match status" value="1"/>
</dbReference>
<dbReference type="InterPro" id="IPR002716">
    <property type="entry name" value="PIN_dom"/>
</dbReference>